<evidence type="ECO:0000313" key="9">
    <source>
        <dbReference type="EMBL" id="TGY16300.1"/>
    </source>
</evidence>
<dbReference type="Proteomes" id="UP000309117">
    <property type="component" value="Unassembled WGS sequence"/>
</dbReference>
<dbReference type="InterPro" id="IPR003416">
    <property type="entry name" value="MgtC/SapB/SrpB/YhiD_fam"/>
</dbReference>
<feature type="transmembrane region" description="Helical" evidence="7">
    <location>
        <begin position="41"/>
        <end position="60"/>
    </location>
</feature>
<evidence type="ECO:0000256" key="1">
    <source>
        <dbReference type="ARBA" id="ARBA00004651"/>
    </source>
</evidence>
<feature type="transmembrane region" description="Helical" evidence="7">
    <location>
        <begin position="110"/>
        <end position="140"/>
    </location>
</feature>
<dbReference type="PANTHER" id="PTHR33778:SF1">
    <property type="entry name" value="MAGNESIUM TRANSPORTER YHID-RELATED"/>
    <property type="match status" value="1"/>
</dbReference>
<reference evidence="9 10" key="1">
    <citation type="submission" date="2019-04" db="EMBL/GenBank/DDBJ databases">
        <title>Microbes associate with the intestines of laboratory mice.</title>
        <authorList>
            <person name="Navarre W."/>
            <person name="Wong E."/>
            <person name="Huang K."/>
            <person name="Tropini C."/>
            <person name="Ng K."/>
            <person name="Yu B."/>
        </authorList>
    </citation>
    <scope>NUCLEOTIDE SEQUENCE [LARGE SCALE GENOMIC DNA]</scope>
    <source>
        <strain evidence="9 10">NM61_E11</strain>
    </source>
</reference>
<evidence type="ECO:0000256" key="6">
    <source>
        <dbReference type="ARBA" id="ARBA00023136"/>
    </source>
</evidence>
<dbReference type="InterPro" id="IPR049177">
    <property type="entry name" value="MgtC_SapB_SrpB_YhiD_N"/>
</dbReference>
<feature type="transmembrane region" description="Helical" evidence="7">
    <location>
        <begin position="80"/>
        <end position="98"/>
    </location>
</feature>
<name>A0A4V3REG6_9LACO</name>
<feature type="transmembrane region" description="Helical" evidence="7">
    <location>
        <begin position="16"/>
        <end position="32"/>
    </location>
</feature>
<feature type="domain" description="MgtC/SapB/SrpB/YhiD N-terminal" evidence="8">
    <location>
        <begin position="21"/>
        <end position="144"/>
    </location>
</feature>
<comment type="caution">
    <text evidence="9">The sequence shown here is derived from an EMBL/GenBank/DDBJ whole genome shotgun (WGS) entry which is preliminary data.</text>
</comment>
<evidence type="ECO:0000256" key="5">
    <source>
        <dbReference type="ARBA" id="ARBA00022989"/>
    </source>
</evidence>
<sequence>MIKFAYFAPLATQLDWLLRIFVAAICGALIGYERAIQRKSAGVRTHIVVAVASALFMIVSKYGFEDILGLRGISLDPSRIAAQIVTGISFIGAGTILVRKEQISGLTTAAGVWATAAIGMAVGGGMYLIGILATGFLFVVQMIFHDDSLIDKIIVHIRFNLQIEAANKHHILQKIKEELAANQVENISVKILDVSDEKIIFYVDGIINNKQDENDIIMALRKYPDIKRISYTRGGK</sequence>
<dbReference type="GO" id="GO:0005886">
    <property type="term" value="C:plasma membrane"/>
    <property type="evidence" value="ECO:0007669"/>
    <property type="project" value="UniProtKB-SubCell"/>
</dbReference>
<comment type="similarity">
    <text evidence="2">Belongs to the MgtC/SapB family.</text>
</comment>
<accession>A0A4V3REG6</accession>
<evidence type="ECO:0000259" key="8">
    <source>
        <dbReference type="Pfam" id="PF02308"/>
    </source>
</evidence>
<evidence type="ECO:0000256" key="2">
    <source>
        <dbReference type="ARBA" id="ARBA00009298"/>
    </source>
</evidence>
<proteinExistence type="inferred from homology"/>
<comment type="subcellular location">
    <subcellularLocation>
        <location evidence="1">Cell membrane</location>
        <topology evidence="1">Multi-pass membrane protein</topology>
    </subcellularLocation>
</comment>
<evidence type="ECO:0000256" key="4">
    <source>
        <dbReference type="ARBA" id="ARBA00022692"/>
    </source>
</evidence>
<dbReference type="Pfam" id="PF02308">
    <property type="entry name" value="MgtC"/>
    <property type="match status" value="1"/>
</dbReference>
<keyword evidence="5 7" id="KW-1133">Transmembrane helix</keyword>
<dbReference type="RefSeq" id="WP_004039865.1">
    <property type="nucleotide sequence ID" value="NZ_AQFR02000003.1"/>
</dbReference>
<keyword evidence="6 7" id="KW-0472">Membrane</keyword>
<dbReference type="AlphaFoldDB" id="A0A4V3REG6"/>
<organism evidence="9 10">
    <name type="scientific">Lactobacillus intestinalis</name>
    <dbReference type="NCBI Taxonomy" id="151781"/>
    <lineage>
        <taxon>Bacteria</taxon>
        <taxon>Bacillati</taxon>
        <taxon>Bacillota</taxon>
        <taxon>Bacilli</taxon>
        <taxon>Lactobacillales</taxon>
        <taxon>Lactobacillaceae</taxon>
        <taxon>Lactobacillus</taxon>
    </lineage>
</organism>
<evidence type="ECO:0000256" key="3">
    <source>
        <dbReference type="ARBA" id="ARBA00022475"/>
    </source>
</evidence>
<protein>
    <submittedName>
        <fullName evidence="9">MgtC/SapB family protein</fullName>
    </submittedName>
</protein>
<dbReference type="PRINTS" id="PR01837">
    <property type="entry name" value="MGTCSAPBPROT"/>
</dbReference>
<keyword evidence="3" id="KW-1003">Cell membrane</keyword>
<gene>
    <name evidence="9" type="ORF">E5351_03780</name>
</gene>
<dbReference type="PANTHER" id="PTHR33778">
    <property type="entry name" value="PROTEIN MGTC"/>
    <property type="match status" value="1"/>
</dbReference>
<keyword evidence="4 7" id="KW-0812">Transmembrane</keyword>
<evidence type="ECO:0000313" key="10">
    <source>
        <dbReference type="Proteomes" id="UP000309117"/>
    </source>
</evidence>
<evidence type="ECO:0000256" key="7">
    <source>
        <dbReference type="SAM" id="Phobius"/>
    </source>
</evidence>
<dbReference type="EMBL" id="SRYV01000005">
    <property type="protein sequence ID" value="TGY16300.1"/>
    <property type="molecule type" value="Genomic_DNA"/>
</dbReference>